<reference evidence="5" key="1">
    <citation type="submission" date="2016-08" db="EMBL/GenBank/DDBJ databases">
        <authorList>
            <person name="Varghese N."/>
            <person name="Submissions Spin"/>
        </authorList>
    </citation>
    <scope>NUCLEOTIDE SEQUENCE [LARGE SCALE GENOMIC DNA]</scope>
    <source>
        <strain evidence="5">ERR11</strain>
    </source>
</reference>
<evidence type="ECO:0000256" key="1">
    <source>
        <dbReference type="ARBA" id="ARBA00004496"/>
    </source>
</evidence>
<dbReference type="GO" id="GO:0005829">
    <property type="term" value="C:cytosol"/>
    <property type="evidence" value="ECO:0007669"/>
    <property type="project" value="UniProtKB-ARBA"/>
</dbReference>
<dbReference type="InterPro" id="IPR012156">
    <property type="entry name" value="Cold_shock_CspA"/>
</dbReference>
<evidence type="ECO:0000259" key="3">
    <source>
        <dbReference type="PROSITE" id="PS51857"/>
    </source>
</evidence>
<comment type="subcellular location">
    <subcellularLocation>
        <location evidence="1">Cytoplasm</location>
    </subcellularLocation>
</comment>
<dbReference type="EMBL" id="FMAI01000007">
    <property type="protein sequence ID" value="SCB37696.1"/>
    <property type="molecule type" value="Genomic_DNA"/>
</dbReference>
<dbReference type="SMART" id="SM00357">
    <property type="entry name" value="CSP"/>
    <property type="match status" value="1"/>
</dbReference>
<evidence type="ECO:0000256" key="2">
    <source>
        <dbReference type="ARBA" id="ARBA00022490"/>
    </source>
</evidence>
<keyword evidence="2" id="KW-0963">Cytoplasm</keyword>
<sequence length="66" mass="7164">MKIGQVKKWNADRGFGFIGTDGHDVFCHVSALPRGVEALDVGQHVGFEIEISSRTGKPQAVNVRTV</sequence>
<protein>
    <submittedName>
        <fullName evidence="4">Cold shock protein (Beta-ribbon, CspA family)</fullName>
    </submittedName>
</protein>
<dbReference type="RefSeq" id="WP_091957313.1">
    <property type="nucleotide sequence ID" value="NZ_FMAI01000007.1"/>
</dbReference>
<feature type="domain" description="CSD" evidence="3">
    <location>
        <begin position="1"/>
        <end position="65"/>
    </location>
</feature>
<dbReference type="Gene3D" id="2.40.50.140">
    <property type="entry name" value="Nucleic acid-binding proteins"/>
    <property type="match status" value="1"/>
</dbReference>
<dbReference type="GO" id="GO:0003676">
    <property type="term" value="F:nucleic acid binding"/>
    <property type="evidence" value="ECO:0007669"/>
    <property type="project" value="InterPro"/>
</dbReference>
<accession>A0A1C3WCU8</accession>
<gene>
    <name evidence="4" type="ORF">GA0061098_1007163</name>
</gene>
<dbReference type="PIRSF" id="PIRSF002599">
    <property type="entry name" value="Cold_shock_A"/>
    <property type="match status" value="1"/>
</dbReference>
<dbReference type="SUPFAM" id="SSF50249">
    <property type="entry name" value="Nucleic acid-binding proteins"/>
    <property type="match status" value="1"/>
</dbReference>
<organism evidence="4 5">
    <name type="scientific">Bradyrhizobium shewense</name>
    <dbReference type="NCBI Taxonomy" id="1761772"/>
    <lineage>
        <taxon>Bacteria</taxon>
        <taxon>Pseudomonadati</taxon>
        <taxon>Pseudomonadota</taxon>
        <taxon>Alphaproteobacteria</taxon>
        <taxon>Hyphomicrobiales</taxon>
        <taxon>Nitrobacteraceae</taxon>
        <taxon>Bradyrhizobium</taxon>
    </lineage>
</organism>
<dbReference type="InterPro" id="IPR011129">
    <property type="entry name" value="CSD"/>
</dbReference>
<proteinExistence type="predicted"/>
<dbReference type="InterPro" id="IPR002059">
    <property type="entry name" value="CSP_DNA-bd"/>
</dbReference>
<dbReference type="Proteomes" id="UP000199184">
    <property type="component" value="Unassembled WGS sequence"/>
</dbReference>
<keyword evidence="5" id="KW-1185">Reference proteome</keyword>
<dbReference type="Pfam" id="PF00313">
    <property type="entry name" value="CSD"/>
    <property type="match status" value="1"/>
</dbReference>
<evidence type="ECO:0000313" key="5">
    <source>
        <dbReference type="Proteomes" id="UP000199184"/>
    </source>
</evidence>
<dbReference type="PROSITE" id="PS51857">
    <property type="entry name" value="CSD_2"/>
    <property type="match status" value="1"/>
</dbReference>
<dbReference type="InterPro" id="IPR012340">
    <property type="entry name" value="NA-bd_OB-fold"/>
</dbReference>
<evidence type="ECO:0000313" key="4">
    <source>
        <dbReference type="EMBL" id="SCB37696.1"/>
    </source>
</evidence>
<name>A0A1C3WCU8_9BRAD</name>
<dbReference type="AlphaFoldDB" id="A0A1C3WCU8"/>